<dbReference type="RefSeq" id="WP_049682486.1">
    <property type="nucleotide sequence ID" value="NZ_LFZW01000001.1"/>
</dbReference>
<dbReference type="InterPro" id="IPR011990">
    <property type="entry name" value="TPR-like_helical_dom_sf"/>
</dbReference>
<dbReference type="SUPFAM" id="SSF116965">
    <property type="entry name" value="Hypothetical protein MPN330"/>
    <property type="match status" value="1"/>
</dbReference>
<keyword evidence="3" id="KW-1185">Reference proteome</keyword>
<dbReference type="PATRIC" id="fig|1679170.3.peg.4011"/>
<proteinExistence type="predicted"/>
<evidence type="ECO:0000256" key="1">
    <source>
        <dbReference type="PROSITE-ProRule" id="PRU00339"/>
    </source>
</evidence>
<keyword evidence="1" id="KW-0802">TPR repeat</keyword>
<protein>
    <submittedName>
        <fullName evidence="2">Uncharacterized protein</fullName>
    </submittedName>
</protein>
<dbReference type="InterPro" id="IPR019734">
    <property type="entry name" value="TPR_rpt"/>
</dbReference>
<dbReference type="Proteomes" id="UP000037146">
    <property type="component" value="Unassembled WGS sequence"/>
</dbReference>
<accession>A0A0K9GWY4</accession>
<gene>
    <name evidence="2" type="ORF">AC625_17665</name>
</gene>
<dbReference type="PROSITE" id="PS50005">
    <property type="entry name" value="TPR"/>
    <property type="match status" value="1"/>
</dbReference>
<dbReference type="OrthoDB" id="2364593at2"/>
<name>A0A0K9GWY4_9BACI</name>
<sequence length="344" mass="39706">MGGKKKQKPEGNVIPFPNLGSRLVEKGMEHIEKREFKHAVELYSQARELDPENPDVNVGLIVSFVEVGRYIEARDLCKEVLHKGIGDYFQIVSIYLMVLLQLNEHEEMVMTIKALLDDNQVPHDKIDHFEKMLAFSTRVLEENEDMFVEIEEEKRTEVGFDADEWFAGKSDEEIFRNISRFSDANIRAFIPSVQKFLLDEAAHPFLKTLLIHILQEQEYDKNVRLTKLSQEMDIIPTEILPMKDTDFFKTVTILVERQLEQENPSLLAMATSLIERQQFVMYPIAPEESTFPVWACAYHTVAEKYQTGDNTANKRAAQYGVSSDSVHEVILQINIIEEFSYGNI</sequence>
<comment type="caution">
    <text evidence="2">The sequence shown here is derived from an EMBL/GenBank/DDBJ whole genome shotgun (WGS) entry which is preliminary data.</text>
</comment>
<organism evidence="2 3">
    <name type="scientific">Peribacillus loiseleuriae</name>
    <dbReference type="NCBI Taxonomy" id="1679170"/>
    <lineage>
        <taxon>Bacteria</taxon>
        <taxon>Bacillati</taxon>
        <taxon>Bacillota</taxon>
        <taxon>Bacilli</taxon>
        <taxon>Bacillales</taxon>
        <taxon>Bacillaceae</taxon>
        <taxon>Peribacillus</taxon>
    </lineage>
</organism>
<feature type="repeat" description="TPR" evidence="1">
    <location>
        <begin position="20"/>
        <end position="53"/>
    </location>
</feature>
<dbReference type="Gene3D" id="1.25.40.10">
    <property type="entry name" value="Tetratricopeptide repeat domain"/>
    <property type="match status" value="1"/>
</dbReference>
<reference evidence="3" key="1">
    <citation type="submission" date="2015-07" db="EMBL/GenBank/DDBJ databases">
        <title>Genome sequencing project for genomic taxonomy and phylogenomics of Bacillus-like bacteria.</title>
        <authorList>
            <person name="Liu B."/>
            <person name="Wang J."/>
            <person name="Zhu Y."/>
            <person name="Liu G."/>
            <person name="Chen Q."/>
            <person name="Chen Z."/>
            <person name="Lan J."/>
            <person name="Che J."/>
            <person name="Ge C."/>
            <person name="Shi H."/>
            <person name="Pan Z."/>
            <person name="Liu X."/>
        </authorList>
    </citation>
    <scope>NUCLEOTIDE SEQUENCE [LARGE SCALE GENOMIC DNA]</scope>
    <source>
        <strain evidence="3">FJAT-27997</strain>
    </source>
</reference>
<dbReference type="EMBL" id="LFZW01000001">
    <property type="protein sequence ID" value="KMY51136.1"/>
    <property type="molecule type" value="Genomic_DNA"/>
</dbReference>
<dbReference type="STRING" id="1679170.AC625_17665"/>
<evidence type="ECO:0000313" key="2">
    <source>
        <dbReference type="EMBL" id="KMY51136.1"/>
    </source>
</evidence>
<dbReference type="AlphaFoldDB" id="A0A0K9GWY4"/>
<evidence type="ECO:0000313" key="3">
    <source>
        <dbReference type="Proteomes" id="UP000037146"/>
    </source>
</evidence>
<dbReference type="SUPFAM" id="SSF48452">
    <property type="entry name" value="TPR-like"/>
    <property type="match status" value="1"/>
</dbReference>